<reference evidence="2" key="1">
    <citation type="submission" date="2022-11" db="UniProtKB">
        <authorList>
            <consortium name="WormBaseParasite"/>
        </authorList>
    </citation>
    <scope>IDENTIFICATION</scope>
</reference>
<proteinExistence type="predicted"/>
<dbReference type="WBParaSite" id="ES5_v2.g30035.t1">
    <property type="protein sequence ID" value="ES5_v2.g30035.t1"/>
    <property type="gene ID" value="ES5_v2.g30035"/>
</dbReference>
<protein>
    <submittedName>
        <fullName evidence="2">Uncharacterized protein</fullName>
    </submittedName>
</protein>
<sequence>MPSQEEVKRMYRRLRRTFAAKIKEKEILYDKIEDYKKQLDNLETFIPSAAAIWTTVDNMLKFLYTNTTPAIKDFPEVNHEVFEHLLGTSNAKSLSDKLDDSLKTTKQMKEHLSLHLKTIFALLIPIAKKFFKEQFTDMVNNSPKLFTSITGLTVDQILENDEIDEDQLGEK</sequence>
<accession>A0AC34GK79</accession>
<evidence type="ECO:0000313" key="1">
    <source>
        <dbReference type="Proteomes" id="UP000887579"/>
    </source>
</evidence>
<organism evidence="1 2">
    <name type="scientific">Panagrolaimus sp. ES5</name>
    <dbReference type="NCBI Taxonomy" id="591445"/>
    <lineage>
        <taxon>Eukaryota</taxon>
        <taxon>Metazoa</taxon>
        <taxon>Ecdysozoa</taxon>
        <taxon>Nematoda</taxon>
        <taxon>Chromadorea</taxon>
        <taxon>Rhabditida</taxon>
        <taxon>Tylenchina</taxon>
        <taxon>Panagrolaimomorpha</taxon>
        <taxon>Panagrolaimoidea</taxon>
        <taxon>Panagrolaimidae</taxon>
        <taxon>Panagrolaimus</taxon>
    </lineage>
</organism>
<name>A0AC34GK79_9BILA</name>
<evidence type="ECO:0000313" key="2">
    <source>
        <dbReference type="WBParaSite" id="ES5_v2.g30035.t1"/>
    </source>
</evidence>
<dbReference type="Proteomes" id="UP000887579">
    <property type="component" value="Unplaced"/>
</dbReference>